<reference evidence="2 3" key="1">
    <citation type="submission" date="2022-02" db="EMBL/GenBank/DDBJ databases">
        <title>Paenibacillus sp. MBLB1776 Whole Genome Shotgun Sequencing.</title>
        <authorList>
            <person name="Hwang C.Y."/>
            <person name="Cho E.-S."/>
            <person name="Seo M.-J."/>
        </authorList>
    </citation>
    <scope>NUCLEOTIDE SEQUENCE [LARGE SCALE GENOMIC DNA]</scope>
    <source>
        <strain evidence="2 3">MBLB1776</strain>
    </source>
</reference>
<dbReference type="EMBL" id="CP130318">
    <property type="protein sequence ID" value="WNQ13456.1"/>
    <property type="molecule type" value="Genomic_DNA"/>
</dbReference>
<sequence>MLETITRFVTEHRADLLILAVLAAALLLARRRRNRSPKGTYHGMPSFGGSPWPWGLGRSKSSAKKPGDQASQELPKTPEQK</sequence>
<protein>
    <submittedName>
        <fullName evidence="2">Uncharacterized protein</fullName>
    </submittedName>
</protein>
<dbReference type="RefSeq" id="WP_315607237.1">
    <property type="nucleotide sequence ID" value="NZ_CP130318.1"/>
</dbReference>
<feature type="region of interest" description="Disordered" evidence="1">
    <location>
        <begin position="34"/>
        <end position="81"/>
    </location>
</feature>
<dbReference type="Proteomes" id="UP001305702">
    <property type="component" value="Chromosome"/>
</dbReference>
<evidence type="ECO:0000313" key="3">
    <source>
        <dbReference type="Proteomes" id="UP001305702"/>
    </source>
</evidence>
<keyword evidence="3" id="KW-1185">Reference proteome</keyword>
<accession>A0AA96LJV8</accession>
<evidence type="ECO:0000313" key="2">
    <source>
        <dbReference type="EMBL" id="WNQ13456.1"/>
    </source>
</evidence>
<organism evidence="2 3">
    <name type="scientific">Paenibacillus aurantius</name>
    <dbReference type="NCBI Taxonomy" id="2918900"/>
    <lineage>
        <taxon>Bacteria</taxon>
        <taxon>Bacillati</taxon>
        <taxon>Bacillota</taxon>
        <taxon>Bacilli</taxon>
        <taxon>Bacillales</taxon>
        <taxon>Paenibacillaceae</taxon>
        <taxon>Paenibacillus</taxon>
    </lineage>
</organism>
<dbReference type="AlphaFoldDB" id="A0AA96LJV8"/>
<name>A0AA96LJV8_9BACL</name>
<dbReference type="KEGG" id="paun:MJA45_10685"/>
<evidence type="ECO:0000256" key="1">
    <source>
        <dbReference type="SAM" id="MobiDB-lite"/>
    </source>
</evidence>
<proteinExistence type="predicted"/>
<gene>
    <name evidence="2" type="ORF">MJA45_10685</name>
</gene>